<comment type="caution">
    <text evidence="2">The sequence shown here is derived from an EMBL/GenBank/DDBJ whole genome shotgun (WGS) entry which is preliminary data.</text>
</comment>
<keyword evidence="3" id="KW-1185">Reference proteome</keyword>
<feature type="region of interest" description="Disordered" evidence="1">
    <location>
        <begin position="68"/>
        <end position="108"/>
    </location>
</feature>
<proteinExistence type="predicted"/>
<name>A0A5N5I974_9ROSA</name>
<accession>A0A5N5I974</accession>
<sequence>MGFDSTTLAATGEVYTWGWKECVPSGNLIGDLGMVEHLQKDTTGNQSSLPAEQGISVTWVPVSSTSSVSVQSLSARRPHRHRCDLEPSVHTSSSSRVEDGGSQPGFGK</sequence>
<dbReference type="AlphaFoldDB" id="A0A5N5I974"/>
<dbReference type="EMBL" id="SMOL01000004">
    <property type="protein sequence ID" value="KAB2635787.1"/>
    <property type="molecule type" value="Genomic_DNA"/>
</dbReference>
<gene>
    <name evidence="2" type="ORF">D8674_026321</name>
</gene>
<reference evidence="3" key="2">
    <citation type="submission" date="2019-10" db="EMBL/GenBank/DDBJ databases">
        <title>A de novo genome assembly of a pear dwarfing rootstock.</title>
        <authorList>
            <person name="Wang F."/>
            <person name="Wang J."/>
            <person name="Li S."/>
            <person name="Zhang Y."/>
            <person name="Fang M."/>
            <person name="Ma L."/>
            <person name="Zhao Y."/>
            <person name="Jiang S."/>
        </authorList>
    </citation>
    <scope>NUCLEOTIDE SEQUENCE [LARGE SCALE GENOMIC DNA]</scope>
</reference>
<reference evidence="2 3" key="1">
    <citation type="submission" date="2019-09" db="EMBL/GenBank/DDBJ databases">
        <authorList>
            <person name="Ou C."/>
        </authorList>
    </citation>
    <scope>NUCLEOTIDE SEQUENCE [LARGE SCALE GENOMIC DNA]</scope>
    <source>
        <strain evidence="2">S2</strain>
        <tissue evidence="2">Leaf</tissue>
    </source>
</reference>
<dbReference type="OrthoDB" id="5370059at2759"/>
<dbReference type="Proteomes" id="UP000327157">
    <property type="component" value="Chromosome 5"/>
</dbReference>
<protein>
    <submittedName>
        <fullName evidence="2">E3 ubiquitin-protein ligase HERC3</fullName>
    </submittedName>
</protein>
<evidence type="ECO:0000313" key="2">
    <source>
        <dbReference type="EMBL" id="KAB2635787.1"/>
    </source>
</evidence>
<reference evidence="2 3" key="3">
    <citation type="submission" date="2019-11" db="EMBL/GenBank/DDBJ databases">
        <title>A de novo genome assembly of a pear dwarfing rootstock.</title>
        <authorList>
            <person name="Wang F."/>
            <person name="Wang J."/>
            <person name="Li S."/>
            <person name="Zhang Y."/>
            <person name="Fang M."/>
            <person name="Ma L."/>
            <person name="Zhao Y."/>
            <person name="Jiang S."/>
        </authorList>
    </citation>
    <scope>NUCLEOTIDE SEQUENCE [LARGE SCALE GENOMIC DNA]</scope>
    <source>
        <strain evidence="2">S2</strain>
        <tissue evidence="2">Leaf</tissue>
    </source>
</reference>
<organism evidence="2 3">
    <name type="scientific">Pyrus ussuriensis x Pyrus communis</name>
    <dbReference type="NCBI Taxonomy" id="2448454"/>
    <lineage>
        <taxon>Eukaryota</taxon>
        <taxon>Viridiplantae</taxon>
        <taxon>Streptophyta</taxon>
        <taxon>Embryophyta</taxon>
        <taxon>Tracheophyta</taxon>
        <taxon>Spermatophyta</taxon>
        <taxon>Magnoliopsida</taxon>
        <taxon>eudicotyledons</taxon>
        <taxon>Gunneridae</taxon>
        <taxon>Pentapetalae</taxon>
        <taxon>rosids</taxon>
        <taxon>fabids</taxon>
        <taxon>Rosales</taxon>
        <taxon>Rosaceae</taxon>
        <taxon>Amygdaloideae</taxon>
        <taxon>Maleae</taxon>
        <taxon>Pyrus</taxon>
    </lineage>
</organism>
<evidence type="ECO:0000256" key="1">
    <source>
        <dbReference type="SAM" id="MobiDB-lite"/>
    </source>
</evidence>
<evidence type="ECO:0000313" key="3">
    <source>
        <dbReference type="Proteomes" id="UP000327157"/>
    </source>
</evidence>